<organism evidence="1 2">
    <name type="scientific">Sphingomonas cavernae</name>
    <dbReference type="NCBI Taxonomy" id="2320861"/>
    <lineage>
        <taxon>Bacteria</taxon>
        <taxon>Pseudomonadati</taxon>
        <taxon>Pseudomonadota</taxon>
        <taxon>Alphaproteobacteria</taxon>
        <taxon>Sphingomonadales</taxon>
        <taxon>Sphingomonadaceae</taxon>
        <taxon>Sphingomonas</taxon>
    </lineage>
</organism>
<reference evidence="1 2" key="1">
    <citation type="submission" date="2018-09" db="EMBL/GenBank/DDBJ databases">
        <authorList>
            <person name="Zhu H."/>
        </authorList>
    </citation>
    <scope>NUCLEOTIDE SEQUENCE [LARGE SCALE GENOMIC DNA]</scope>
    <source>
        <strain evidence="1 2">K2R01-6</strain>
    </source>
</reference>
<dbReference type="Proteomes" id="UP000286100">
    <property type="component" value="Unassembled WGS sequence"/>
</dbReference>
<protein>
    <submittedName>
        <fullName evidence="1">Uncharacterized protein</fullName>
    </submittedName>
</protein>
<keyword evidence="2" id="KW-1185">Reference proteome</keyword>
<evidence type="ECO:0000313" key="2">
    <source>
        <dbReference type="Proteomes" id="UP000286100"/>
    </source>
</evidence>
<name>A0A418WL81_9SPHN</name>
<dbReference type="AlphaFoldDB" id="A0A418WL81"/>
<comment type="caution">
    <text evidence="1">The sequence shown here is derived from an EMBL/GenBank/DDBJ whole genome shotgun (WGS) entry which is preliminary data.</text>
</comment>
<gene>
    <name evidence="1" type="ORF">D3876_11360</name>
</gene>
<dbReference type="RefSeq" id="WP_119762254.1">
    <property type="nucleotide sequence ID" value="NZ_QYUM01000003.1"/>
</dbReference>
<dbReference type="EMBL" id="QYUM01000003">
    <property type="protein sequence ID" value="RJF90783.1"/>
    <property type="molecule type" value="Genomic_DNA"/>
</dbReference>
<sequence>MLERLETRLDAMAVRAKQQVARRMAERLAQEFPDMRISPEPDRVVLEARGLLRRLFVDVRLRWIGALLK</sequence>
<evidence type="ECO:0000313" key="1">
    <source>
        <dbReference type="EMBL" id="RJF90783.1"/>
    </source>
</evidence>
<accession>A0A418WL81</accession>
<proteinExistence type="predicted"/>